<proteinExistence type="predicted"/>
<dbReference type="InterPro" id="IPR016181">
    <property type="entry name" value="Acyl_CoA_acyltransferase"/>
</dbReference>
<accession>A0AAI9K2B9</accession>
<dbReference type="GO" id="GO:0016747">
    <property type="term" value="F:acyltransferase activity, transferring groups other than amino-acyl groups"/>
    <property type="evidence" value="ECO:0007669"/>
    <property type="project" value="InterPro"/>
</dbReference>
<name>A0AAI9K2B9_9FIRM</name>
<evidence type="ECO:0000313" key="3">
    <source>
        <dbReference type="Proteomes" id="UP000660047"/>
    </source>
</evidence>
<dbReference type="SUPFAM" id="SSF55729">
    <property type="entry name" value="Acyl-CoA N-acyltransferases (Nat)"/>
    <property type="match status" value="2"/>
</dbReference>
<dbReference type="Pfam" id="PF00583">
    <property type="entry name" value="Acetyltransf_1"/>
    <property type="match status" value="1"/>
</dbReference>
<protein>
    <recommendedName>
        <fullName evidence="1">N-acetyltransferase domain-containing protein</fullName>
    </recommendedName>
</protein>
<organism evidence="2 3">
    <name type="scientific">Coprococcus eutactus</name>
    <dbReference type="NCBI Taxonomy" id="33043"/>
    <lineage>
        <taxon>Bacteria</taxon>
        <taxon>Bacillati</taxon>
        <taxon>Bacillota</taxon>
        <taxon>Clostridia</taxon>
        <taxon>Lachnospirales</taxon>
        <taxon>Lachnospiraceae</taxon>
        <taxon>Coprococcus</taxon>
    </lineage>
</organism>
<dbReference type="AlphaFoldDB" id="A0AAI9K2B9"/>
<dbReference type="Pfam" id="PF13302">
    <property type="entry name" value="Acetyltransf_3"/>
    <property type="match status" value="1"/>
</dbReference>
<dbReference type="PROSITE" id="PS51186">
    <property type="entry name" value="GNAT"/>
    <property type="match status" value="2"/>
</dbReference>
<evidence type="ECO:0000259" key="1">
    <source>
        <dbReference type="PROSITE" id="PS51186"/>
    </source>
</evidence>
<dbReference type="Gene3D" id="3.40.630.30">
    <property type="match status" value="2"/>
</dbReference>
<dbReference type="PANTHER" id="PTHR43792">
    <property type="entry name" value="GNAT FAMILY, PUTATIVE (AFU_ORTHOLOGUE AFUA_3G00765)-RELATED-RELATED"/>
    <property type="match status" value="1"/>
</dbReference>
<feature type="domain" description="N-acetyltransferase" evidence="1">
    <location>
        <begin position="304"/>
        <end position="436"/>
    </location>
</feature>
<comment type="caution">
    <text evidence="2">The sequence shown here is derived from an EMBL/GenBank/DDBJ whole genome shotgun (WGS) entry which is preliminary data.</text>
</comment>
<feature type="domain" description="N-acetyltransferase" evidence="1">
    <location>
        <begin position="8"/>
        <end position="164"/>
    </location>
</feature>
<dbReference type="EMBL" id="BLYL01000001">
    <property type="protein sequence ID" value="GFO93177.1"/>
    <property type="molecule type" value="Genomic_DNA"/>
</dbReference>
<evidence type="ECO:0000313" key="2">
    <source>
        <dbReference type="EMBL" id="GFO93177.1"/>
    </source>
</evidence>
<dbReference type="Proteomes" id="UP000660047">
    <property type="component" value="Unassembled WGS sequence"/>
</dbReference>
<dbReference type="RefSeq" id="WP_082431245.1">
    <property type="nucleotide sequence ID" value="NZ_BLYL01000001.1"/>
</dbReference>
<dbReference type="InterPro" id="IPR000182">
    <property type="entry name" value="GNAT_dom"/>
</dbReference>
<dbReference type="InterPro" id="IPR051531">
    <property type="entry name" value="N-acetyltransferase"/>
</dbReference>
<reference evidence="2" key="1">
    <citation type="submission" date="2020-06" db="EMBL/GenBank/DDBJ databases">
        <title>Characterization of fructooligosaccharide metabolism and fructooligosaccharide-degrading enzymes in human commensal butyrate producers.</title>
        <authorList>
            <person name="Tanno H."/>
            <person name="Fujii T."/>
            <person name="Hirano K."/>
            <person name="Maeno S."/>
            <person name="Tonozuka T."/>
            <person name="Sakamoto M."/>
            <person name="Ohkuma M."/>
            <person name="Tochio T."/>
            <person name="Endo A."/>
        </authorList>
    </citation>
    <scope>NUCLEOTIDE SEQUENCE</scope>
    <source>
        <strain evidence="2">JCM 31265</strain>
    </source>
</reference>
<sequence length="436" mass="49641">MILETNRLILRHWQESDADILFEYASDPDVGPIAGWPVHESREYSLDVIRNVFNGPECYAVCLKDSGLVVGAIELLLNGRTDMTDRDDECELGYWIGKPHWGNEYAPEAARRLIEHGFLDLGMRTIWCGYYDGNSKSRIVQEKLGFVFHHTCDEVDVPLLNEIRIGHTNIMTRKHWLSGKMKNSLYDQLARDYCCDAADIYSSDNIFSEYRQIEGQRRFKGQEKCPLKIAVVNGKLLFTGRREIVDECRKRYENASGKWFMDIEKFRELDSILSSYGCKLKSAHPFYLPTELSEQAVRKDTTDKLIDSKFKEDFNLVRYTGDEILQFKGDDRWNEAFCFDDNTPDVLAVAAVSDGEIIGMAGASADSDDFWQIGINVVQDAEGRHVGTSLVSELTMDILRCGRIPYYGTGMSHIASQRVAAAAGYDVFWFELLAGK</sequence>
<gene>
    <name evidence="2" type="ORF">COEU31_02230</name>
</gene>